<dbReference type="SUPFAM" id="SSF56672">
    <property type="entry name" value="DNA/RNA polymerases"/>
    <property type="match status" value="1"/>
</dbReference>
<dbReference type="CDD" id="cd09272">
    <property type="entry name" value="RNase_HI_RT_Ty1"/>
    <property type="match status" value="1"/>
</dbReference>
<gene>
    <name evidence="3" type="primary">LOC106766129</name>
</gene>
<accession>A0A1S3UK10</accession>
<protein>
    <submittedName>
        <fullName evidence="3">Uncharacterized protein LOC106766129</fullName>
    </submittedName>
</protein>
<dbReference type="STRING" id="3916.A0A1S3UK10"/>
<dbReference type="KEGG" id="vra:106766129"/>
<dbReference type="Pfam" id="PF07727">
    <property type="entry name" value="RVT_2"/>
    <property type="match status" value="1"/>
</dbReference>
<evidence type="ECO:0000313" key="3">
    <source>
        <dbReference type="RefSeq" id="XP_014506372.1"/>
    </source>
</evidence>
<name>A0A1S3UK10_VIGRR</name>
<dbReference type="Proteomes" id="UP000087766">
    <property type="component" value="Chromosome 7"/>
</dbReference>
<sequence length="352" mass="39149">MFLDLKQASRQWFEKLSSFLISADYVQSKSDHSLFVKKTSTNFTALLVYVDDIVLAGNSMSEITHIKALLHHQFQIKDLGELKYFLGFEVARSKKEIHLYQRKYALDILEETGMLGSKPSSTPFLSNNNFLYKTENYMDDPSALQHDLRYIKSSPSEGLFFPANSSIQIKGFSDSNWATCPNTRRSTTGYCVFLGTSLVSWRSKKQSTVSRSSTEAEYRPLAATVQPDAGVVLYCDNNSERHIAYNQSFHERTKHIELDCHVVCEKIQAYAFCLFDRRNSSPMSSPSSIIAHVSNLSSPSLDNLAKYSSIEVEDEEGMLDGPTSEGAAALTGLAMCVSMSSSSSSSEGASSL</sequence>
<keyword evidence="2" id="KW-1185">Reference proteome</keyword>
<feature type="domain" description="Reverse transcriptase Ty1/copia-type" evidence="1">
    <location>
        <begin position="5"/>
        <end position="125"/>
    </location>
</feature>
<dbReference type="AlphaFoldDB" id="A0A1S3UK10"/>
<reference evidence="2" key="1">
    <citation type="journal article" date="2014" name="Nat. Commun.">
        <title>Genome sequence of mungbean and insights into evolution within Vigna species.</title>
        <authorList>
            <person name="Kang Y.J."/>
            <person name="Kim S.K."/>
            <person name="Kim M.Y."/>
            <person name="Lestari P."/>
            <person name="Kim K.H."/>
            <person name="Ha B.K."/>
            <person name="Jun T.H."/>
            <person name="Hwang W.J."/>
            <person name="Lee T."/>
            <person name="Lee J."/>
            <person name="Shim S."/>
            <person name="Yoon M.Y."/>
            <person name="Jang Y.E."/>
            <person name="Han K.S."/>
            <person name="Taeprayoon P."/>
            <person name="Yoon N."/>
            <person name="Somta P."/>
            <person name="Tanya P."/>
            <person name="Kim K.S."/>
            <person name="Gwag J.G."/>
            <person name="Moon J.K."/>
            <person name="Lee Y.H."/>
            <person name="Park B.S."/>
            <person name="Bombarely A."/>
            <person name="Doyle J.J."/>
            <person name="Jackson S.A."/>
            <person name="Schafleitner R."/>
            <person name="Srinives P."/>
            <person name="Varshney R.K."/>
            <person name="Lee S.H."/>
        </authorList>
    </citation>
    <scope>NUCLEOTIDE SEQUENCE [LARGE SCALE GENOMIC DNA]</scope>
    <source>
        <strain evidence="2">cv. VC1973A</strain>
    </source>
</reference>
<dbReference type="PANTHER" id="PTHR11439:SF470">
    <property type="entry name" value="CYSTEINE-RICH RLK (RECEPTOR-LIKE PROTEIN KINASE) 8"/>
    <property type="match status" value="1"/>
</dbReference>
<evidence type="ECO:0000313" key="2">
    <source>
        <dbReference type="Proteomes" id="UP000087766"/>
    </source>
</evidence>
<reference evidence="3" key="2">
    <citation type="submission" date="2025-08" db="UniProtKB">
        <authorList>
            <consortium name="RefSeq"/>
        </authorList>
    </citation>
    <scope>IDENTIFICATION</scope>
    <source>
        <tissue evidence="3">Leaf</tissue>
    </source>
</reference>
<proteinExistence type="predicted"/>
<dbReference type="RefSeq" id="XP_014506372.1">
    <property type="nucleotide sequence ID" value="XM_014650886.1"/>
</dbReference>
<dbReference type="InterPro" id="IPR043502">
    <property type="entry name" value="DNA/RNA_pol_sf"/>
</dbReference>
<evidence type="ECO:0000259" key="1">
    <source>
        <dbReference type="Pfam" id="PF07727"/>
    </source>
</evidence>
<dbReference type="PANTHER" id="PTHR11439">
    <property type="entry name" value="GAG-POL-RELATED RETROTRANSPOSON"/>
    <property type="match status" value="1"/>
</dbReference>
<dbReference type="OrthoDB" id="414945at2759"/>
<dbReference type="GeneID" id="106766129"/>
<dbReference type="InterPro" id="IPR013103">
    <property type="entry name" value="RVT_2"/>
</dbReference>
<organism evidence="2 3">
    <name type="scientific">Vigna radiata var. radiata</name>
    <name type="common">Mung bean</name>
    <name type="synonym">Phaseolus aureus</name>
    <dbReference type="NCBI Taxonomy" id="3916"/>
    <lineage>
        <taxon>Eukaryota</taxon>
        <taxon>Viridiplantae</taxon>
        <taxon>Streptophyta</taxon>
        <taxon>Embryophyta</taxon>
        <taxon>Tracheophyta</taxon>
        <taxon>Spermatophyta</taxon>
        <taxon>Magnoliopsida</taxon>
        <taxon>eudicotyledons</taxon>
        <taxon>Gunneridae</taxon>
        <taxon>Pentapetalae</taxon>
        <taxon>rosids</taxon>
        <taxon>fabids</taxon>
        <taxon>Fabales</taxon>
        <taxon>Fabaceae</taxon>
        <taxon>Papilionoideae</taxon>
        <taxon>50 kb inversion clade</taxon>
        <taxon>NPAAA clade</taxon>
        <taxon>indigoferoid/millettioid clade</taxon>
        <taxon>Phaseoleae</taxon>
        <taxon>Vigna</taxon>
    </lineage>
</organism>